<gene>
    <name evidence="4" type="ORF">EPI11_17590</name>
</gene>
<dbReference type="InterPro" id="IPR023562">
    <property type="entry name" value="ClpP/TepA"/>
</dbReference>
<dbReference type="GO" id="GO:0004252">
    <property type="term" value="F:serine-type endopeptidase activity"/>
    <property type="evidence" value="ECO:0007669"/>
    <property type="project" value="TreeGrafter"/>
</dbReference>
<dbReference type="OrthoDB" id="1408931at2"/>
<sequence>MIIKIKDNQLFLYGTIWEGDGTYFLQCFSSIDGNFPVIDVHWHCNGGSVFDGNLMYNAILNAKSICDAYVDGIAASMAAVLLMAFRKVYMVENGFLMIHAPSGYTRGDASQHEASAKLLRSIEKNFSKKLINRTGKTEADVKKWLVGDNWFDAEQALEAKLIDEIVDPVIKTQQLEDPTSNLDNTFGSFAALMVAVEDKDLNDNKNPLEMKNEIIAKFGLAGVNAQSSDTAVIQALEDHFKNSTSTLQTSLEAKTAQVTSLETAITSQREAKIKAILDVAESEKKITAVQRATYENIGKTSGIDALETVISGLGIRTPINSVLKKGGTTTGVTAREGWDWDKYQKEAPREIEAMASKDPEAFAALYEAKFNQPFNT</sequence>
<dbReference type="Gene3D" id="3.90.226.10">
    <property type="entry name" value="2-enoyl-CoA Hydratase, Chain A, domain 1"/>
    <property type="match status" value="1"/>
</dbReference>
<evidence type="ECO:0000256" key="2">
    <source>
        <dbReference type="ARBA" id="ARBA00022801"/>
    </source>
</evidence>
<dbReference type="EMBL" id="SBII01000016">
    <property type="protein sequence ID" value="RWW91855.1"/>
    <property type="molecule type" value="Genomic_DNA"/>
</dbReference>
<reference evidence="4 5" key="1">
    <citation type="submission" date="2019-01" db="EMBL/GenBank/DDBJ databases">
        <title>Flavobacterium sp. nov.,isolated from freshwater.</title>
        <authorList>
            <person name="Zhang R."/>
            <person name="Du Z.-J."/>
        </authorList>
    </citation>
    <scope>NUCLEOTIDE SEQUENCE [LARGE SCALE GENOMIC DNA]</scope>
    <source>
        <strain evidence="4 5">1E403</strain>
    </source>
</reference>
<evidence type="ECO:0000256" key="1">
    <source>
        <dbReference type="ARBA" id="ARBA00022670"/>
    </source>
</evidence>
<dbReference type="GO" id="GO:0051117">
    <property type="term" value="F:ATPase binding"/>
    <property type="evidence" value="ECO:0007669"/>
    <property type="project" value="TreeGrafter"/>
</dbReference>
<organism evidence="4 5">
    <name type="scientific">Flavobacterium cerinum</name>
    <dbReference type="NCBI Taxonomy" id="2502784"/>
    <lineage>
        <taxon>Bacteria</taxon>
        <taxon>Pseudomonadati</taxon>
        <taxon>Bacteroidota</taxon>
        <taxon>Flavobacteriia</taxon>
        <taxon>Flavobacteriales</taxon>
        <taxon>Flavobacteriaceae</taxon>
        <taxon>Flavobacterium</taxon>
    </lineage>
</organism>
<dbReference type="InterPro" id="IPR029045">
    <property type="entry name" value="ClpP/crotonase-like_dom_sf"/>
</dbReference>
<dbReference type="CDD" id="cd07016">
    <property type="entry name" value="S14_ClpP_1"/>
    <property type="match status" value="1"/>
</dbReference>
<keyword evidence="1 4" id="KW-0645">Protease</keyword>
<dbReference type="PANTHER" id="PTHR10381:SF70">
    <property type="entry name" value="ATP-DEPENDENT CLP PROTEASE PROTEOLYTIC SUBUNIT"/>
    <property type="match status" value="1"/>
</dbReference>
<accession>A0A444GLG5</accession>
<dbReference type="GO" id="GO:0004176">
    <property type="term" value="F:ATP-dependent peptidase activity"/>
    <property type="evidence" value="ECO:0007669"/>
    <property type="project" value="TreeGrafter"/>
</dbReference>
<proteinExistence type="predicted"/>
<name>A0A444GLG5_9FLAO</name>
<keyword evidence="2" id="KW-0378">Hydrolase</keyword>
<comment type="caution">
    <text evidence="4">The sequence shown here is derived from an EMBL/GenBank/DDBJ whole genome shotgun (WGS) entry which is preliminary data.</text>
</comment>
<evidence type="ECO:0000256" key="3">
    <source>
        <dbReference type="ARBA" id="ARBA00022825"/>
    </source>
</evidence>
<dbReference type="Proteomes" id="UP000287527">
    <property type="component" value="Unassembled WGS sequence"/>
</dbReference>
<dbReference type="RefSeq" id="WP_128391307.1">
    <property type="nucleotide sequence ID" value="NZ_SBII01000016.1"/>
</dbReference>
<dbReference type="GO" id="GO:0006515">
    <property type="term" value="P:protein quality control for misfolded or incompletely synthesized proteins"/>
    <property type="evidence" value="ECO:0007669"/>
    <property type="project" value="TreeGrafter"/>
</dbReference>
<dbReference type="GO" id="GO:0009368">
    <property type="term" value="C:endopeptidase Clp complex"/>
    <property type="evidence" value="ECO:0007669"/>
    <property type="project" value="TreeGrafter"/>
</dbReference>
<evidence type="ECO:0000313" key="4">
    <source>
        <dbReference type="EMBL" id="RWW91855.1"/>
    </source>
</evidence>
<keyword evidence="3" id="KW-0720">Serine protease</keyword>
<protein>
    <submittedName>
        <fullName evidence="4">Clp protease ClpP</fullName>
    </submittedName>
</protein>
<dbReference type="PANTHER" id="PTHR10381">
    <property type="entry name" value="ATP-DEPENDENT CLP PROTEASE PROTEOLYTIC SUBUNIT"/>
    <property type="match status" value="1"/>
</dbReference>
<dbReference type="Pfam" id="PF00574">
    <property type="entry name" value="CLP_protease"/>
    <property type="match status" value="1"/>
</dbReference>
<dbReference type="AlphaFoldDB" id="A0A444GLG5"/>
<keyword evidence="5" id="KW-1185">Reference proteome</keyword>
<evidence type="ECO:0000313" key="5">
    <source>
        <dbReference type="Proteomes" id="UP000287527"/>
    </source>
</evidence>
<dbReference type="SUPFAM" id="SSF52096">
    <property type="entry name" value="ClpP/crotonase"/>
    <property type="match status" value="1"/>
</dbReference>